<accession>A0A2W5NL91</accession>
<dbReference type="InterPro" id="IPR036086">
    <property type="entry name" value="ParB/Sulfiredoxin_sf"/>
</dbReference>
<evidence type="ECO:0000313" key="2">
    <source>
        <dbReference type="EMBL" id="PZQ54212.1"/>
    </source>
</evidence>
<name>A0A2W5NL91_9SPHN</name>
<evidence type="ECO:0000256" key="1">
    <source>
        <dbReference type="SAM" id="MobiDB-lite"/>
    </source>
</evidence>
<gene>
    <name evidence="2" type="ORF">DI555_13985</name>
</gene>
<reference evidence="2 3" key="1">
    <citation type="submission" date="2017-08" db="EMBL/GenBank/DDBJ databases">
        <title>Infants hospitalized years apart are colonized by the same room-sourced microbial strains.</title>
        <authorList>
            <person name="Brooks B."/>
            <person name="Olm M.R."/>
            <person name="Firek B.A."/>
            <person name="Baker R."/>
            <person name="Thomas B.C."/>
            <person name="Morowitz M.J."/>
            <person name="Banfield J.F."/>
        </authorList>
    </citation>
    <scope>NUCLEOTIDE SEQUENCE [LARGE SCALE GENOMIC DNA]</scope>
    <source>
        <strain evidence="2">S2_005_002_R2_33</strain>
    </source>
</reference>
<feature type="compositionally biased region" description="Polar residues" evidence="1">
    <location>
        <begin position="78"/>
        <end position="87"/>
    </location>
</feature>
<proteinExistence type="predicted"/>
<comment type="caution">
    <text evidence="2">The sequence shown here is derived from an EMBL/GenBank/DDBJ whole genome shotgun (WGS) entry which is preliminary data.</text>
</comment>
<evidence type="ECO:0000313" key="3">
    <source>
        <dbReference type="Proteomes" id="UP000249082"/>
    </source>
</evidence>
<feature type="region of interest" description="Disordered" evidence="1">
    <location>
        <begin position="1"/>
        <end position="129"/>
    </location>
</feature>
<organism evidence="2 3">
    <name type="scientific">Novosphingobium pentaromativorans</name>
    <dbReference type="NCBI Taxonomy" id="205844"/>
    <lineage>
        <taxon>Bacteria</taxon>
        <taxon>Pseudomonadati</taxon>
        <taxon>Pseudomonadota</taxon>
        <taxon>Alphaproteobacteria</taxon>
        <taxon>Sphingomonadales</taxon>
        <taxon>Sphingomonadaceae</taxon>
        <taxon>Novosphingobium</taxon>
    </lineage>
</organism>
<sequence length="371" mass="40056">MDERDRKACRDLPKPKQTVAVAEADVAPRDDDTDDITRRIRGVDSKLAGSPRKSPAEPQKTAISEHDLSSKELGGLTRVSTAASTSRKPQKTEVSDVINAYASTSPRKWPKALGNPPSIENRNPSELHLDDSYQRSTDNGASTALIKRIANGWDWRMCLPLVVSKRDDGSLWVIDGQHRLAAAKMRGDIPFLPCCVGVFGSVADEAAMFVAMNRARKPMNRLDDFHAALAASDAEAIEILDLVSEAGLTISRNTSSTAWKPGEIAFTASIASTVRKHGRQVASAALTNIAEAFPGQRVVHSGSIFLGLVKVLVSPPEGFDPDRMFQALMRYSAEDWGTFLTGLKGGDTRAAAIRDALLMAYDEVAADEVAG</sequence>
<dbReference type="SUPFAM" id="SSF110849">
    <property type="entry name" value="ParB/Sulfiredoxin"/>
    <property type="match status" value="1"/>
</dbReference>
<dbReference type="InterPro" id="IPR046681">
    <property type="entry name" value="DUF6551"/>
</dbReference>
<dbReference type="EMBL" id="QFPX01000010">
    <property type="protein sequence ID" value="PZQ54212.1"/>
    <property type="molecule type" value="Genomic_DNA"/>
</dbReference>
<dbReference type="Proteomes" id="UP000249082">
    <property type="component" value="Unassembled WGS sequence"/>
</dbReference>
<feature type="compositionally biased region" description="Basic and acidic residues" evidence="1">
    <location>
        <begin position="26"/>
        <end position="44"/>
    </location>
</feature>
<evidence type="ECO:0008006" key="4">
    <source>
        <dbReference type="Google" id="ProtNLM"/>
    </source>
</evidence>
<protein>
    <recommendedName>
        <fullName evidence="4">ParB/Sulfiredoxin domain-containing protein</fullName>
    </recommendedName>
</protein>
<dbReference type="AlphaFoldDB" id="A0A2W5NL91"/>
<dbReference type="Pfam" id="PF20188">
    <property type="entry name" value="DUF6551"/>
    <property type="match status" value="1"/>
</dbReference>
<feature type="compositionally biased region" description="Basic and acidic residues" evidence="1">
    <location>
        <begin position="1"/>
        <end position="14"/>
    </location>
</feature>